<sequence>MGIFPGFGGLINHNTQEPPKAENVKSKSRSEIKNTDHEERNEMKEQLKLWRHAEKKEQWEDVPAKVKVETEDGLCHVDMVFTLGLPPQAAYDVLTNPDNQSYSRIINQRHELLDNVSRKVLTDNGSSQTVEAEKAVAWKFLSWSGTIPISLDFVENLYMKRKMMFMKSFEGSWKVEPIYVDSKRLCKQMKPKSREEYHKCSGGQGKIASKVKMNQTFQPSFPFNLPPLSWYIRDITIKITKALIQDLQDMGAKLRGLDQSKHSTASSQESVRSENAKFKSKSETNTHEARDEMKQQLKLWRDTEKKEQWNDAPPNVKVERRNDLEWGMSTIEMQYTLGLPPQAAYDVLTNPDNQPYFRIIKGRQLLENISRKVVSPDTGKGQLVDTKKAVAWNFLWLSGTIPIIANFIEHRQVLTVQYTVKNKMFINMFVSIKWSRYT</sequence>
<feature type="compositionally biased region" description="Basic and acidic residues" evidence="1">
    <location>
        <begin position="271"/>
        <end position="294"/>
    </location>
</feature>
<protein>
    <submittedName>
        <fullName evidence="3">(thale cress) hypothetical protein</fullName>
    </submittedName>
</protein>
<name>A0A7G2DYI6_ARATH</name>
<dbReference type="EMBL" id="LR881466">
    <property type="protein sequence ID" value="CAD5313560.1"/>
    <property type="molecule type" value="Genomic_DNA"/>
</dbReference>
<evidence type="ECO:0000313" key="3">
    <source>
        <dbReference type="EMBL" id="CAD5313560.1"/>
    </source>
</evidence>
<dbReference type="Pfam" id="PF02713">
    <property type="entry name" value="DUF220"/>
    <property type="match status" value="1"/>
</dbReference>
<feature type="region of interest" description="Disordered" evidence="1">
    <location>
        <begin position="258"/>
        <end position="294"/>
    </location>
</feature>
<evidence type="ECO:0000259" key="2">
    <source>
        <dbReference type="Pfam" id="PF02713"/>
    </source>
</evidence>
<reference evidence="3 4" key="1">
    <citation type="submission" date="2020-09" db="EMBL/GenBank/DDBJ databases">
        <authorList>
            <person name="Ashkenazy H."/>
        </authorList>
    </citation>
    <scope>NUCLEOTIDE SEQUENCE [LARGE SCALE GENOMIC DNA]</scope>
    <source>
        <strain evidence="4">cv. Cdm-0</strain>
    </source>
</reference>
<organism evidence="3 4">
    <name type="scientific">Arabidopsis thaliana</name>
    <name type="common">Mouse-ear cress</name>
    <dbReference type="NCBI Taxonomy" id="3702"/>
    <lineage>
        <taxon>Eukaryota</taxon>
        <taxon>Viridiplantae</taxon>
        <taxon>Streptophyta</taxon>
        <taxon>Embryophyta</taxon>
        <taxon>Tracheophyta</taxon>
        <taxon>Spermatophyta</taxon>
        <taxon>Magnoliopsida</taxon>
        <taxon>eudicotyledons</taxon>
        <taxon>Gunneridae</taxon>
        <taxon>Pentapetalae</taxon>
        <taxon>rosids</taxon>
        <taxon>malvids</taxon>
        <taxon>Brassicales</taxon>
        <taxon>Brassicaceae</taxon>
        <taxon>Camelineae</taxon>
        <taxon>Arabidopsis</taxon>
    </lineage>
</organism>
<dbReference type="Proteomes" id="UP000516314">
    <property type="component" value="Chromosome 1"/>
</dbReference>
<dbReference type="AlphaFoldDB" id="A0A7G2DYI6"/>
<feature type="domain" description="DUF220" evidence="2">
    <location>
        <begin position="144"/>
        <end position="210"/>
    </location>
</feature>
<evidence type="ECO:0000313" key="4">
    <source>
        <dbReference type="Proteomes" id="UP000516314"/>
    </source>
</evidence>
<dbReference type="PANTHER" id="PTHR31385">
    <property type="entry name" value="PUTATIVE (DUF220)-RELATED"/>
    <property type="match status" value="1"/>
</dbReference>
<gene>
    <name evidence="3" type="ORF">AT9943_LOCUS2055</name>
</gene>
<evidence type="ECO:0000256" key="1">
    <source>
        <dbReference type="SAM" id="MobiDB-lite"/>
    </source>
</evidence>
<feature type="compositionally biased region" description="Basic and acidic residues" evidence="1">
    <location>
        <begin position="19"/>
        <end position="42"/>
    </location>
</feature>
<dbReference type="PANTHER" id="PTHR31385:SF4">
    <property type="entry name" value="F28C11.15-RELATED"/>
    <property type="match status" value="1"/>
</dbReference>
<dbReference type="InterPro" id="IPR003863">
    <property type="entry name" value="DUF220"/>
</dbReference>
<feature type="region of interest" description="Disordered" evidence="1">
    <location>
        <begin position="1"/>
        <end position="42"/>
    </location>
</feature>
<accession>A0A7G2DYI6</accession>
<proteinExistence type="predicted"/>